<dbReference type="Proteomes" id="UP000053259">
    <property type="component" value="Unassembled WGS sequence"/>
</dbReference>
<dbReference type="AlphaFoldDB" id="A0A0D1XNR8"/>
<reference evidence="1 2" key="1">
    <citation type="submission" date="2015-01" db="EMBL/GenBank/DDBJ databases">
        <title>The Genome Sequence of Ochroconis gallopava CBS43764.</title>
        <authorList>
            <consortium name="The Broad Institute Genomics Platform"/>
            <person name="Cuomo C."/>
            <person name="de Hoog S."/>
            <person name="Gorbushina A."/>
            <person name="Stielow B."/>
            <person name="Teixiera M."/>
            <person name="Abouelleil A."/>
            <person name="Chapman S.B."/>
            <person name="Priest M."/>
            <person name="Young S.K."/>
            <person name="Wortman J."/>
            <person name="Nusbaum C."/>
            <person name="Birren B."/>
        </authorList>
    </citation>
    <scope>NUCLEOTIDE SEQUENCE [LARGE SCALE GENOMIC DNA]</scope>
    <source>
        <strain evidence="1 2">CBS 43764</strain>
    </source>
</reference>
<keyword evidence="2" id="KW-1185">Reference proteome</keyword>
<dbReference type="InParanoid" id="A0A0D1XNR8"/>
<dbReference type="RefSeq" id="XP_016214090.1">
    <property type="nucleotide sequence ID" value="XM_016357888.1"/>
</dbReference>
<proteinExistence type="predicted"/>
<accession>A0A0D1XNR8</accession>
<dbReference type="GeneID" id="27312501"/>
<gene>
    <name evidence="1" type="ORF">PV09_04528</name>
</gene>
<name>A0A0D1XNR8_9PEZI</name>
<organism evidence="1 2">
    <name type="scientific">Verruconis gallopava</name>
    <dbReference type="NCBI Taxonomy" id="253628"/>
    <lineage>
        <taxon>Eukaryota</taxon>
        <taxon>Fungi</taxon>
        <taxon>Dikarya</taxon>
        <taxon>Ascomycota</taxon>
        <taxon>Pezizomycotina</taxon>
        <taxon>Dothideomycetes</taxon>
        <taxon>Pleosporomycetidae</taxon>
        <taxon>Venturiales</taxon>
        <taxon>Sympoventuriaceae</taxon>
        <taxon>Verruconis</taxon>
    </lineage>
</organism>
<dbReference type="EMBL" id="KN847541">
    <property type="protein sequence ID" value="KIW04221.1"/>
    <property type="molecule type" value="Genomic_DNA"/>
</dbReference>
<dbReference type="VEuPathDB" id="FungiDB:PV09_04528"/>
<evidence type="ECO:0000313" key="2">
    <source>
        <dbReference type="Proteomes" id="UP000053259"/>
    </source>
</evidence>
<evidence type="ECO:0000313" key="1">
    <source>
        <dbReference type="EMBL" id="KIW04221.1"/>
    </source>
</evidence>
<protein>
    <submittedName>
        <fullName evidence="1">Uncharacterized protein</fullName>
    </submittedName>
</protein>
<dbReference type="HOGENOM" id="CLU_2211984_0_0_1"/>
<sequence length="107" mass="11561">MQSTFGTGDGMPCLAGVCRALAKRGGQGQQHMHAVEDPPSTRSVPCAAPAHISSTATRGLLVCCRSRRRFAGKKQDAMNGRPLREAVHCGLRARRHDAIDHCDMPLR</sequence>